<feature type="region of interest" description="Disordered" evidence="13">
    <location>
        <begin position="466"/>
        <end position="493"/>
    </location>
</feature>
<dbReference type="PROSITE" id="PS00107">
    <property type="entry name" value="PROTEIN_KINASE_ATP"/>
    <property type="match status" value="1"/>
</dbReference>
<dbReference type="Proteomes" id="UP000604825">
    <property type="component" value="Unassembled WGS sequence"/>
</dbReference>
<evidence type="ECO:0000256" key="12">
    <source>
        <dbReference type="PROSITE-ProRule" id="PRU10141"/>
    </source>
</evidence>
<accession>A0A811N5N7</accession>
<dbReference type="Pfam" id="PF07714">
    <property type="entry name" value="PK_Tyr_Ser-Thr"/>
    <property type="match status" value="1"/>
</dbReference>
<dbReference type="PANTHER" id="PTHR47989">
    <property type="entry name" value="OS01G0750732 PROTEIN"/>
    <property type="match status" value="1"/>
</dbReference>
<dbReference type="Gene3D" id="2.60.120.430">
    <property type="entry name" value="Galactose-binding lectin"/>
    <property type="match status" value="2"/>
</dbReference>
<feature type="transmembrane region" description="Helical" evidence="14">
    <location>
        <begin position="430"/>
        <end position="455"/>
    </location>
</feature>
<evidence type="ECO:0000256" key="5">
    <source>
        <dbReference type="ARBA" id="ARBA00022729"/>
    </source>
</evidence>
<dbReference type="PROSITE" id="PS00108">
    <property type="entry name" value="PROTEIN_KINASE_ST"/>
    <property type="match status" value="1"/>
</dbReference>
<dbReference type="GO" id="GO:0004674">
    <property type="term" value="F:protein serine/threonine kinase activity"/>
    <property type="evidence" value="ECO:0007669"/>
    <property type="project" value="UniProtKB-KW"/>
</dbReference>
<dbReference type="InterPro" id="IPR017441">
    <property type="entry name" value="Protein_kinase_ATP_BS"/>
</dbReference>
<dbReference type="FunFam" id="3.30.200.20:FF:000039">
    <property type="entry name" value="receptor-like protein kinase FERONIA"/>
    <property type="match status" value="1"/>
</dbReference>
<evidence type="ECO:0000256" key="14">
    <source>
        <dbReference type="SAM" id="Phobius"/>
    </source>
</evidence>
<dbReference type="Gene3D" id="1.10.510.10">
    <property type="entry name" value="Transferase(Phosphotransferase) domain 1"/>
    <property type="match status" value="1"/>
</dbReference>
<keyword evidence="4 14" id="KW-0812">Transmembrane</keyword>
<dbReference type="GO" id="GO:0005524">
    <property type="term" value="F:ATP binding"/>
    <property type="evidence" value="ECO:0007669"/>
    <property type="project" value="UniProtKB-UniRule"/>
</dbReference>
<evidence type="ECO:0000256" key="15">
    <source>
        <dbReference type="SAM" id="SignalP"/>
    </source>
</evidence>
<reference evidence="17" key="1">
    <citation type="submission" date="2020-10" db="EMBL/GenBank/DDBJ databases">
        <authorList>
            <person name="Han B."/>
            <person name="Lu T."/>
            <person name="Zhao Q."/>
            <person name="Huang X."/>
            <person name="Zhao Y."/>
        </authorList>
    </citation>
    <scope>NUCLEOTIDE SEQUENCE</scope>
</reference>
<dbReference type="GO" id="GO:0016020">
    <property type="term" value="C:membrane"/>
    <property type="evidence" value="ECO:0007669"/>
    <property type="project" value="UniProtKB-SubCell"/>
</dbReference>
<evidence type="ECO:0000256" key="8">
    <source>
        <dbReference type="ARBA" id="ARBA00022840"/>
    </source>
</evidence>
<feature type="chain" id="PRO_5032652159" description="Protein kinase domain-containing protein" evidence="15">
    <location>
        <begin position="23"/>
        <end position="854"/>
    </location>
</feature>
<feature type="binding site" evidence="12">
    <location>
        <position position="540"/>
    </location>
    <ligand>
        <name>ATP</name>
        <dbReference type="ChEBI" id="CHEBI:30616"/>
    </ligand>
</feature>
<keyword evidence="7" id="KW-0418">Kinase</keyword>
<dbReference type="CDD" id="cd14066">
    <property type="entry name" value="STKc_IRAK"/>
    <property type="match status" value="1"/>
</dbReference>
<dbReference type="Gene3D" id="3.30.200.20">
    <property type="entry name" value="Phosphorylase Kinase, domain 1"/>
    <property type="match status" value="1"/>
</dbReference>
<dbReference type="FunFam" id="2.60.120.430:FF:000012">
    <property type="entry name" value="Putative receptor-like protein kinase"/>
    <property type="match status" value="1"/>
</dbReference>
<feature type="domain" description="Protein kinase" evidence="16">
    <location>
        <begin position="512"/>
        <end position="786"/>
    </location>
</feature>
<evidence type="ECO:0000259" key="16">
    <source>
        <dbReference type="PROSITE" id="PS50011"/>
    </source>
</evidence>
<sequence length="854" mass="94282">MRSFPHLLLILVLLLILENVRAQPNKPILINCGSGSSADVDGRTWVGDARPDGTDITVTLPGAIATQAPKPDGGGDAYGDLYRTARVFNASSTYRFSVAAGSYFLRLHFSQLFSNLSSGKESIFDVTANGLRLLSRFSVAGEIYWRNTRTNSTSDVIVKEYLLNVTAAKLEVEFVPDAGSFAFINAMEVVPVPGNSIFDSVNKVGGVGLKGPFSLGESGIETMYRVCVGGGKIERKEDPSLWRKWDSDEHYIFTMNAARSIKNTSNISYVSSDDSVSAPLRLYETARVTEDTHVVDKKFNVSWRFSIDPGFDYLVRLHFCELEYEKAEERKFKIYINSKTAAENYDVFAKAGGKNKAFHEDFIDATSSETDTLWVQLGSESSATSSAATDALLNGMEIFKVSRNGNLGHPTIRIGGMSGGLDKPKRSPKWVLIGAAAGLVIFISVAGAVYFCFYLHRKKNTSAMKTKDNLPATPMATNARSSPTLRTTGTSGSCRMGRQFSIAEIKTATMNFDESLVIGVGGFGKVYKGETENGTPVAIKRGHAQSQQGVKEFETEIEMLSRLRHRHLVSLIGYCDEQNEMILVYEHMANGTLRSHLYGSDLPALTWKQRLEICIGAARGLHYLHSGLERGVIHRDVKTTNILLDDNFVAKMADFGISKDGPPLDHTHVSTAVKGSFGYLDPEYFMRQQLTQSSDVYSFGVVLFEVLCARQVINPTLPRDQINLPEWALKSKRQNLLETIIDPRLDGNYTLESIKQFSEIAEKCLADEGRNRPSIVEVLWHLESALQLHQAHLQSSTADDLSGHELRLSDASTNIRRIKEVEEFAHAICEDADGEAVEVKVEVPGTVESVVRVN</sequence>
<keyword evidence="18" id="KW-1185">Reference proteome</keyword>
<dbReference type="OrthoDB" id="738486at2759"/>
<dbReference type="InterPro" id="IPR001245">
    <property type="entry name" value="Ser-Thr/Tyr_kinase_cat_dom"/>
</dbReference>
<dbReference type="Pfam" id="PF12819">
    <property type="entry name" value="Malectin_like"/>
    <property type="match status" value="1"/>
</dbReference>
<evidence type="ECO:0000256" key="6">
    <source>
        <dbReference type="ARBA" id="ARBA00022741"/>
    </source>
</evidence>
<dbReference type="PANTHER" id="PTHR47989:SF62">
    <property type="entry name" value="OS05G0423500 PROTEIN"/>
    <property type="match status" value="1"/>
</dbReference>
<evidence type="ECO:0000313" key="17">
    <source>
        <dbReference type="EMBL" id="CAD6221246.1"/>
    </source>
</evidence>
<gene>
    <name evidence="17" type="ORF">NCGR_LOCUS14595</name>
</gene>
<feature type="compositionally biased region" description="Polar residues" evidence="13">
    <location>
        <begin position="475"/>
        <end position="493"/>
    </location>
</feature>
<name>A0A811N5N7_9POAL</name>
<dbReference type="InterPro" id="IPR008271">
    <property type="entry name" value="Ser/Thr_kinase_AS"/>
</dbReference>
<evidence type="ECO:0000256" key="9">
    <source>
        <dbReference type="ARBA" id="ARBA00022989"/>
    </source>
</evidence>
<dbReference type="InterPro" id="IPR011009">
    <property type="entry name" value="Kinase-like_dom_sf"/>
</dbReference>
<dbReference type="FunFam" id="2.60.120.430:FF:000001">
    <property type="entry name" value="Receptor-like protein kinase FERONIA"/>
    <property type="match status" value="1"/>
</dbReference>
<feature type="signal peptide" evidence="15">
    <location>
        <begin position="1"/>
        <end position="22"/>
    </location>
</feature>
<keyword evidence="5 15" id="KW-0732">Signal</keyword>
<keyword evidence="11" id="KW-0325">Glycoprotein</keyword>
<keyword evidence="6 12" id="KW-0547">Nucleotide-binding</keyword>
<keyword evidence="2" id="KW-0723">Serine/threonine-protein kinase</keyword>
<keyword evidence="8 12" id="KW-0067">ATP-binding</keyword>
<dbReference type="SUPFAM" id="SSF56112">
    <property type="entry name" value="Protein kinase-like (PK-like)"/>
    <property type="match status" value="1"/>
</dbReference>
<evidence type="ECO:0000256" key="4">
    <source>
        <dbReference type="ARBA" id="ARBA00022692"/>
    </source>
</evidence>
<keyword evidence="3" id="KW-0808">Transferase</keyword>
<evidence type="ECO:0000256" key="1">
    <source>
        <dbReference type="ARBA" id="ARBA00004167"/>
    </source>
</evidence>
<evidence type="ECO:0000256" key="3">
    <source>
        <dbReference type="ARBA" id="ARBA00022679"/>
    </source>
</evidence>
<evidence type="ECO:0000256" key="13">
    <source>
        <dbReference type="SAM" id="MobiDB-lite"/>
    </source>
</evidence>
<evidence type="ECO:0000256" key="10">
    <source>
        <dbReference type="ARBA" id="ARBA00023136"/>
    </source>
</evidence>
<dbReference type="EMBL" id="CAJGYO010000003">
    <property type="protein sequence ID" value="CAD6221246.1"/>
    <property type="molecule type" value="Genomic_DNA"/>
</dbReference>
<proteinExistence type="predicted"/>
<evidence type="ECO:0000313" key="18">
    <source>
        <dbReference type="Proteomes" id="UP000604825"/>
    </source>
</evidence>
<dbReference type="InterPro" id="IPR000719">
    <property type="entry name" value="Prot_kinase_dom"/>
</dbReference>
<protein>
    <recommendedName>
        <fullName evidence="16">Protein kinase domain-containing protein</fullName>
    </recommendedName>
</protein>
<keyword evidence="9 14" id="KW-1133">Transmembrane helix</keyword>
<evidence type="ECO:0000256" key="7">
    <source>
        <dbReference type="ARBA" id="ARBA00022777"/>
    </source>
</evidence>
<organism evidence="17 18">
    <name type="scientific">Miscanthus lutarioriparius</name>
    <dbReference type="NCBI Taxonomy" id="422564"/>
    <lineage>
        <taxon>Eukaryota</taxon>
        <taxon>Viridiplantae</taxon>
        <taxon>Streptophyta</taxon>
        <taxon>Embryophyta</taxon>
        <taxon>Tracheophyta</taxon>
        <taxon>Spermatophyta</taxon>
        <taxon>Magnoliopsida</taxon>
        <taxon>Liliopsida</taxon>
        <taxon>Poales</taxon>
        <taxon>Poaceae</taxon>
        <taxon>PACMAD clade</taxon>
        <taxon>Panicoideae</taxon>
        <taxon>Andropogonodae</taxon>
        <taxon>Andropogoneae</taxon>
        <taxon>Saccharinae</taxon>
        <taxon>Miscanthus</taxon>
    </lineage>
</organism>
<comment type="subcellular location">
    <subcellularLocation>
        <location evidence="1">Membrane</location>
        <topology evidence="1">Single-pass membrane protein</topology>
    </subcellularLocation>
</comment>
<comment type="caution">
    <text evidence="17">The sequence shown here is derived from an EMBL/GenBank/DDBJ whole genome shotgun (WGS) entry which is preliminary data.</text>
</comment>
<evidence type="ECO:0000256" key="11">
    <source>
        <dbReference type="ARBA" id="ARBA00023180"/>
    </source>
</evidence>
<dbReference type="SMART" id="SM00220">
    <property type="entry name" value="S_TKc"/>
    <property type="match status" value="1"/>
</dbReference>
<dbReference type="FunFam" id="1.10.510.10:FF:000058">
    <property type="entry name" value="Receptor-like protein kinase FERONIA"/>
    <property type="match status" value="1"/>
</dbReference>
<keyword evidence="10 14" id="KW-0472">Membrane</keyword>
<dbReference type="AlphaFoldDB" id="A0A811N5N7"/>
<dbReference type="InterPro" id="IPR024788">
    <property type="entry name" value="Malectin-like_Carb-bd_dom"/>
</dbReference>
<evidence type="ECO:0000256" key="2">
    <source>
        <dbReference type="ARBA" id="ARBA00022527"/>
    </source>
</evidence>
<dbReference type="PROSITE" id="PS50011">
    <property type="entry name" value="PROTEIN_KINASE_DOM"/>
    <property type="match status" value="1"/>
</dbReference>